<dbReference type="RefSeq" id="WP_055276456.1">
    <property type="nucleotide sequence ID" value="NZ_CYZV01000018.1"/>
</dbReference>
<accession>A0A174DK36</accession>
<sequence>MKNTRELLNTKELKERFTIKDRQAVDKYTKKLYFCPKDLGFKFTFEDCQNSLCRDCWNEVKDYLEFRIKSEEV</sequence>
<reference evidence="1 2" key="1">
    <citation type="submission" date="2015-09" db="EMBL/GenBank/DDBJ databases">
        <authorList>
            <consortium name="Pathogen Informatics"/>
        </authorList>
    </citation>
    <scope>NUCLEOTIDE SEQUENCE [LARGE SCALE GENOMIC DNA]</scope>
    <source>
        <strain evidence="1 2">2789STDY5834855</strain>
    </source>
</reference>
<protein>
    <submittedName>
        <fullName evidence="1">Uncharacterized protein</fullName>
    </submittedName>
</protein>
<organism evidence="1 2">
    <name type="scientific">Clostridium disporicum</name>
    <dbReference type="NCBI Taxonomy" id="84024"/>
    <lineage>
        <taxon>Bacteria</taxon>
        <taxon>Bacillati</taxon>
        <taxon>Bacillota</taxon>
        <taxon>Clostridia</taxon>
        <taxon>Eubacteriales</taxon>
        <taxon>Clostridiaceae</taxon>
        <taxon>Clostridium</taxon>
    </lineage>
</organism>
<proteinExistence type="predicted"/>
<dbReference type="Proteomes" id="UP000095558">
    <property type="component" value="Unassembled WGS sequence"/>
</dbReference>
<evidence type="ECO:0000313" key="2">
    <source>
        <dbReference type="Proteomes" id="UP000095558"/>
    </source>
</evidence>
<evidence type="ECO:0000313" key="1">
    <source>
        <dbReference type="EMBL" id="CUO24528.1"/>
    </source>
</evidence>
<dbReference type="EMBL" id="CYZV01000018">
    <property type="protein sequence ID" value="CUO24528.1"/>
    <property type="molecule type" value="Genomic_DNA"/>
</dbReference>
<gene>
    <name evidence="1" type="ORF">ERS852470_01809</name>
</gene>
<name>A0A174DK36_9CLOT</name>
<dbReference type="OrthoDB" id="1944776at2"/>
<dbReference type="AlphaFoldDB" id="A0A174DK36"/>